<evidence type="ECO:0000256" key="1">
    <source>
        <dbReference type="SAM" id="Phobius"/>
    </source>
</evidence>
<keyword evidence="3" id="KW-1185">Reference proteome</keyword>
<keyword evidence="1" id="KW-0472">Membrane</keyword>
<feature type="transmembrane region" description="Helical" evidence="1">
    <location>
        <begin position="20"/>
        <end position="40"/>
    </location>
</feature>
<reference evidence="2" key="1">
    <citation type="submission" date="2020-10" db="EMBL/GenBank/DDBJ databases">
        <title>De novo genome project of the cellulose decomposer Thermobifida halotolerans type strain.</title>
        <authorList>
            <person name="Nagy I."/>
            <person name="Horvath B."/>
            <person name="Kukolya J."/>
            <person name="Nagy I."/>
            <person name="Orsini M."/>
        </authorList>
    </citation>
    <scope>NUCLEOTIDE SEQUENCE</scope>
    <source>
        <strain evidence="2">DSM 44931</strain>
    </source>
</reference>
<keyword evidence="1" id="KW-1133">Transmembrane helix</keyword>
<evidence type="ECO:0000313" key="2">
    <source>
        <dbReference type="EMBL" id="UOE21430.1"/>
    </source>
</evidence>
<dbReference type="KEGG" id="thao:NI17_010120"/>
<dbReference type="AlphaFoldDB" id="A0AA97M5T6"/>
<sequence>MPPFSVLQWYDEKLQQLTALVTPTLWLIGAFMVLVAYVAFRSWKKAAIAGIGMAVVIAIVTNVTSLSGMVEGELAAPTMPVVIWQWM</sequence>
<feature type="transmembrane region" description="Helical" evidence="1">
    <location>
        <begin position="47"/>
        <end position="70"/>
    </location>
</feature>
<dbReference type="EMBL" id="CP063196">
    <property type="protein sequence ID" value="UOE21430.1"/>
    <property type="molecule type" value="Genomic_DNA"/>
</dbReference>
<dbReference type="Proteomes" id="UP000265719">
    <property type="component" value="Chromosome"/>
</dbReference>
<gene>
    <name evidence="2" type="ORF">NI17_010120</name>
</gene>
<dbReference type="RefSeq" id="WP_068693772.1">
    <property type="nucleotide sequence ID" value="NZ_CP063196.1"/>
</dbReference>
<protein>
    <recommendedName>
        <fullName evidence="4">L-lactate permease</fullName>
    </recommendedName>
</protein>
<evidence type="ECO:0008006" key="4">
    <source>
        <dbReference type="Google" id="ProtNLM"/>
    </source>
</evidence>
<evidence type="ECO:0000313" key="3">
    <source>
        <dbReference type="Proteomes" id="UP000265719"/>
    </source>
</evidence>
<name>A0AA97M5T6_9ACTN</name>
<accession>A0AA97M5T6</accession>
<keyword evidence="1" id="KW-0812">Transmembrane</keyword>
<proteinExistence type="predicted"/>
<organism evidence="2 3">
    <name type="scientific">Thermobifida halotolerans</name>
    <dbReference type="NCBI Taxonomy" id="483545"/>
    <lineage>
        <taxon>Bacteria</taxon>
        <taxon>Bacillati</taxon>
        <taxon>Actinomycetota</taxon>
        <taxon>Actinomycetes</taxon>
        <taxon>Streptosporangiales</taxon>
        <taxon>Nocardiopsidaceae</taxon>
        <taxon>Thermobifida</taxon>
    </lineage>
</organism>